<comment type="caution">
    <text evidence="3">The sequence shown here is derived from an EMBL/GenBank/DDBJ whole genome shotgun (WGS) entry which is preliminary data.</text>
</comment>
<feature type="signal peptide" evidence="2">
    <location>
        <begin position="1"/>
        <end position="20"/>
    </location>
</feature>
<feature type="compositionally biased region" description="Polar residues" evidence="1">
    <location>
        <begin position="113"/>
        <end position="127"/>
    </location>
</feature>
<evidence type="ECO:0000313" key="3">
    <source>
        <dbReference type="EMBL" id="MBB4039957.1"/>
    </source>
</evidence>
<feature type="chain" id="PRO_5031355869" evidence="2">
    <location>
        <begin position="21"/>
        <end position="127"/>
    </location>
</feature>
<evidence type="ECO:0000256" key="2">
    <source>
        <dbReference type="SAM" id="SignalP"/>
    </source>
</evidence>
<keyword evidence="2" id="KW-0732">Signal</keyword>
<feature type="region of interest" description="Disordered" evidence="1">
    <location>
        <begin position="94"/>
        <end position="127"/>
    </location>
</feature>
<evidence type="ECO:0000256" key="1">
    <source>
        <dbReference type="SAM" id="MobiDB-lite"/>
    </source>
</evidence>
<gene>
    <name evidence="3" type="ORF">GGR34_001604</name>
</gene>
<organism evidence="3 4">
    <name type="scientific">Microvirga flocculans</name>
    <dbReference type="NCBI Taxonomy" id="217168"/>
    <lineage>
        <taxon>Bacteria</taxon>
        <taxon>Pseudomonadati</taxon>
        <taxon>Pseudomonadota</taxon>
        <taxon>Alphaproteobacteria</taxon>
        <taxon>Hyphomicrobiales</taxon>
        <taxon>Methylobacteriaceae</taxon>
        <taxon>Microvirga</taxon>
    </lineage>
</organism>
<evidence type="ECO:0000313" key="4">
    <source>
        <dbReference type="Proteomes" id="UP000519439"/>
    </source>
</evidence>
<dbReference type="AlphaFoldDB" id="A0A7W6IEE9"/>
<proteinExistence type="predicted"/>
<dbReference type="Proteomes" id="UP000519439">
    <property type="component" value="Unassembled WGS sequence"/>
</dbReference>
<dbReference type="RefSeq" id="WP_027315485.1">
    <property type="nucleotide sequence ID" value="NZ_JACIDC010000004.1"/>
</dbReference>
<protein>
    <submittedName>
        <fullName evidence="3">Uncharacterized protein</fullName>
    </submittedName>
</protein>
<reference evidence="3 4" key="1">
    <citation type="submission" date="2020-08" db="EMBL/GenBank/DDBJ databases">
        <title>Genomic Encyclopedia of Type Strains, Phase IV (KMG-IV): sequencing the most valuable type-strain genomes for metagenomic binning, comparative biology and taxonomic classification.</title>
        <authorList>
            <person name="Goeker M."/>
        </authorList>
    </citation>
    <scope>NUCLEOTIDE SEQUENCE [LARGE SCALE GENOMIC DNA]</scope>
    <source>
        <strain evidence="3 4">DSM 15743</strain>
    </source>
</reference>
<accession>A0A7W6IEE9</accession>
<name>A0A7W6IEE9_9HYPH</name>
<dbReference type="EMBL" id="JACIDC010000004">
    <property type="protein sequence ID" value="MBB4039957.1"/>
    <property type="molecule type" value="Genomic_DNA"/>
</dbReference>
<keyword evidence="4" id="KW-1185">Reference proteome</keyword>
<sequence length="127" mass="13970">MVRTILLAAIFLAGLGPSQAQTSCYPRIGSHSGQYEGQCPNSELKWKVFENTIGAFGRNCSDEPWTYNRTERRFFNFRTKEASVMQDCDIPVPSQATGSWSAPAGSEAAQRFYQGQINGPQAPGSRS</sequence>